<dbReference type="EMBL" id="JYDI01002373">
    <property type="protein sequence ID" value="KRY25371.1"/>
    <property type="molecule type" value="Genomic_DNA"/>
</dbReference>
<dbReference type="Proteomes" id="UP000054653">
    <property type="component" value="Unassembled WGS sequence"/>
</dbReference>
<organism evidence="1 2">
    <name type="scientific">Trichinella britovi</name>
    <name type="common">Parasitic roundworm</name>
    <dbReference type="NCBI Taxonomy" id="45882"/>
    <lineage>
        <taxon>Eukaryota</taxon>
        <taxon>Metazoa</taxon>
        <taxon>Ecdysozoa</taxon>
        <taxon>Nematoda</taxon>
        <taxon>Enoplea</taxon>
        <taxon>Dorylaimia</taxon>
        <taxon>Trichinellida</taxon>
        <taxon>Trichinellidae</taxon>
        <taxon>Trichinella</taxon>
    </lineage>
</organism>
<gene>
    <name evidence="1" type="ORF">T03_1081</name>
</gene>
<comment type="caution">
    <text evidence="1">The sequence shown here is derived from an EMBL/GenBank/DDBJ whole genome shotgun (WGS) entry which is preliminary data.</text>
</comment>
<protein>
    <submittedName>
        <fullName evidence="1">Uncharacterized protein</fullName>
    </submittedName>
</protein>
<name>A0A0V1AKM3_TRIBR</name>
<accession>A0A0V1AKM3</accession>
<evidence type="ECO:0000313" key="1">
    <source>
        <dbReference type="EMBL" id="KRY25371.1"/>
    </source>
</evidence>
<sequence length="95" mass="10752">MREMLHSPSFFLKRFLVAVHTLTDCRFCLRCSPPFTHWASGISASKYPCLRSRISVENLLRGGSYNLNRQGRNPNRHMDAICLKVVSVGNSVLNA</sequence>
<evidence type="ECO:0000313" key="2">
    <source>
        <dbReference type="Proteomes" id="UP000054653"/>
    </source>
</evidence>
<reference evidence="1 2" key="1">
    <citation type="submission" date="2015-01" db="EMBL/GenBank/DDBJ databases">
        <title>Evolution of Trichinella species and genotypes.</title>
        <authorList>
            <person name="Korhonen P.K."/>
            <person name="Edoardo P."/>
            <person name="Giuseppe L.R."/>
            <person name="Gasser R.B."/>
        </authorList>
    </citation>
    <scope>NUCLEOTIDE SEQUENCE [LARGE SCALE GENOMIC DNA]</scope>
    <source>
        <strain evidence="1">ISS120</strain>
    </source>
</reference>
<keyword evidence="2" id="KW-1185">Reference proteome</keyword>
<proteinExistence type="predicted"/>
<dbReference type="AlphaFoldDB" id="A0A0V1AKM3"/>